<keyword evidence="3" id="KW-0032">Aminotransferase</keyword>
<gene>
    <name evidence="7" type="ORF">CAQU_10750</name>
</gene>
<evidence type="ECO:0000256" key="4">
    <source>
        <dbReference type="ARBA" id="ARBA00022679"/>
    </source>
</evidence>
<evidence type="ECO:0000259" key="6">
    <source>
        <dbReference type="Pfam" id="PF00155"/>
    </source>
</evidence>
<dbReference type="OrthoDB" id="9763453at2"/>
<dbReference type="GO" id="GO:0008483">
    <property type="term" value="F:transaminase activity"/>
    <property type="evidence" value="ECO:0007669"/>
    <property type="project" value="UniProtKB-KW"/>
</dbReference>
<proteinExistence type="inferred from homology"/>
<feature type="domain" description="Aminotransferase class I/classII large" evidence="6">
    <location>
        <begin position="33"/>
        <end position="367"/>
    </location>
</feature>
<sequence length="377" mass="40565">MAQVSPRSQIEPFRVMDIVGLAHERQRTHGDAIMLCVGQPAAVLPDSVARAAANADHGYTPVAGLPELRERIARWHRETYGVDTRADNVVVTTGSSGGLVALFVACLSAGDHIAITDPGYPAYRNTAKALDVAVDIVPVGPEDHYQPSPELFERFAPQARAAIVTSPANPTGTIIAPEQLGRLCRWAEEKDVWLISDEIYHGLSFGPETATARSFSQSAIVVGSMSKYFTMTGWRVGWLILPDELVEPVKNVQGNLALCPPAVGQYAALAAFDDTASFDELAARYATNLEVALPALEKMGFSVPVAPDGSFYIWADGAQLTNDSQKFCADLLDATGVALAPGVDFSASRTHVRLSLCGRTEDLVAALERMQEWIKNS</sequence>
<evidence type="ECO:0000313" key="8">
    <source>
        <dbReference type="Proteomes" id="UP000185478"/>
    </source>
</evidence>
<organism evidence="7 8">
    <name type="scientific">Corynebacterium aquilae DSM 44791</name>
    <dbReference type="NCBI Taxonomy" id="1431546"/>
    <lineage>
        <taxon>Bacteria</taxon>
        <taxon>Bacillati</taxon>
        <taxon>Actinomycetota</taxon>
        <taxon>Actinomycetes</taxon>
        <taxon>Mycobacteriales</taxon>
        <taxon>Corynebacteriaceae</taxon>
        <taxon>Corynebacterium</taxon>
    </lineage>
</organism>
<evidence type="ECO:0000256" key="5">
    <source>
        <dbReference type="ARBA" id="ARBA00022898"/>
    </source>
</evidence>
<dbReference type="Gene3D" id="3.40.640.10">
    <property type="entry name" value="Type I PLP-dependent aspartate aminotransferase-like (Major domain)"/>
    <property type="match status" value="1"/>
</dbReference>
<dbReference type="InterPro" id="IPR015424">
    <property type="entry name" value="PyrdxlP-dep_Trfase"/>
</dbReference>
<name>A0A1L7CI02_9CORY</name>
<dbReference type="InterPro" id="IPR015421">
    <property type="entry name" value="PyrdxlP-dep_Trfase_major"/>
</dbReference>
<dbReference type="CDD" id="cd00609">
    <property type="entry name" value="AAT_like"/>
    <property type="match status" value="1"/>
</dbReference>
<dbReference type="Pfam" id="PF00155">
    <property type="entry name" value="Aminotran_1_2"/>
    <property type="match status" value="1"/>
</dbReference>
<dbReference type="PANTHER" id="PTHR46383:SF2">
    <property type="entry name" value="AMINOTRANSFERASE"/>
    <property type="match status" value="1"/>
</dbReference>
<keyword evidence="4" id="KW-0808">Transferase</keyword>
<dbReference type="SUPFAM" id="SSF53383">
    <property type="entry name" value="PLP-dependent transferases"/>
    <property type="match status" value="1"/>
</dbReference>
<dbReference type="GO" id="GO:0006520">
    <property type="term" value="P:amino acid metabolic process"/>
    <property type="evidence" value="ECO:0007669"/>
    <property type="project" value="InterPro"/>
</dbReference>
<dbReference type="STRING" id="1431546.CAQU_10750"/>
<dbReference type="InterPro" id="IPR004839">
    <property type="entry name" value="Aminotransferase_I/II_large"/>
</dbReference>
<evidence type="ECO:0000256" key="3">
    <source>
        <dbReference type="ARBA" id="ARBA00022576"/>
    </source>
</evidence>
<protein>
    <recommendedName>
        <fullName evidence="6">Aminotransferase class I/classII large domain-containing protein</fullName>
    </recommendedName>
</protein>
<accession>A0A1L7CI02</accession>
<evidence type="ECO:0000256" key="1">
    <source>
        <dbReference type="ARBA" id="ARBA00001933"/>
    </source>
</evidence>
<keyword evidence="5" id="KW-0663">Pyridoxal phosphate</keyword>
<evidence type="ECO:0000313" key="7">
    <source>
        <dbReference type="EMBL" id="APT85449.1"/>
    </source>
</evidence>
<dbReference type="AlphaFoldDB" id="A0A1L7CI02"/>
<reference evidence="7 8" key="1">
    <citation type="submission" date="2014-08" db="EMBL/GenBank/DDBJ databases">
        <title>Complete genome sequence of Corynebacterium aquilae S-613T(T) (=DSM 44791(T)), isolated from the choana of a healthy golden eagle.</title>
        <authorList>
            <person name="Ruckert C."/>
            <person name="Albersmeier A."/>
            <person name="Winkler A."/>
            <person name="Kalinowski J."/>
        </authorList>
    </citation>
    <scope>NUCLEOTIDE SEQUENCE [LARGE SCALE GENOMIC DNA]</scope>
    <source>
        <strain evidence="7 8">S-613</strain>
    </source>
</reference>
<dbReference type="KEGG" id="caqu:CAQU_10750"/>
<dbReference type="GO" id="GO:0030170">
    <property type="term" value="F:pyridoxal phosphate binding"/>
    <property type="evidence" value="ECO:0007669"/>
    <property type="project" value="InterPro"/>
</dbReference>
<keyword evidence="8" id="KW-1185">Reference proteome</keyword>
<dbReference type="InterPro" id="IPR050596">
    <property type="entry name" value="AspAT/PAT-like"/>
</dbReference>
<dbReference type="Proteomes" id="UP000185478">
    <property type="component" value="Chromosome"/>
</dbReference>
<comment type="cofactor">
    <cofactor evidence="1">
        <name>pyridoxal 5'-phosphate</name>
        <dbReference type="ChEBI" id="CHEBI:597326"/>
    </cofactor>
</comment>
<evidence type="ECO:0000256" key="2">
    <source>
        <dbReference type="ARBA" id="ARBA00007441"/>
    </source>
</evidence>
<dbReference type="PANTHER" id="PTHR46383">
    <property type="entry name" value="ASPARTATE AMINOTRANSFERASE"/>
    <property type="match status" value="1"/>
</dbReference>
<dbReference type="EMBL" id="CP009245">
    <property type="protein sequence ID" value="APT85449.1"/>
    <property type="molecule type" value="Genomic_DNA"/>
</dbReference>
<comment type="similarity">
    <text evidence="2">Belongs to the class-I pyridoxal-phosphate-dependent aminotransferase family.</text>
</comment>